<dbReference type="RefSeq" id="WP_188773661.1">
    <property type="nucleotide sequence ID" value="NZ_BMMB01000001.1"/>
</dbReference>
<reference evidence="1 2" key="1">
    <citation type="submission" date="2023-07" db="EMBL/GenBank/DDBJ databases">
        <title>Genomic Encyclopedia of Type Strains, Phase IV (KMG-IV): sequencing the most valuable type-strain genomes for metagenomic binning, comparative biology and taxonomic classification.</title>
        <authorList>
            <person name="Goeker M."/>
        </authorList>
    </citation>
    <scope>NUCLEOTIDE SEQUENCE [LARGE SCALE GENOMIC DNA]</scope>
    <source>
        <strain evidence="1 2">DSM 22170</strain>
    </source>
</reference>
<organism evidence="1 2">
    <name type="scientific">Paenibacillus hunanensis</name>
    <dbReference type="NCBI Taxonomy" id="539262"/>
    <lineage>
        <taxon>Bacteria</taxon>
        <taxon>Bacillati</taxon>
        <taxon>Bacillota</taxon>
        <taxon>Bacilli</taxon>
        <taxon>Bacillales</taxon>
        <taxon>Paenibacillaceae</taxon>
        <taxon>Paenibacillus</taxon>
    </lineage>
</organism>
<evidence type="ECO:0000313" key="1">
    <source>
        <dbReference type="EMBL" id="MDR6243475.1"/>
    </source>
</evidence>
<keyword evidence="2" id="KW-1185">Reference proteome</keyword>
<dbReference type="EMBL" id="JAVDQH010000004">
    <property type="protein sequence ID" value="MDR6243475.1"/>
    <property type="molecule type" value="Genomic_DNA"/>
</dbReference>
<name>A0ABU1IW47_9BACL</name>
<gene>
    <name evidence="1" type="ORF">JOC58_001362</name>
</gene>
<proteinExistence type="predicted"/>
<keyword evidence="1" id="KW-0238">DNA-binding</keyword>
<accession>A0ABU1IW47</accession>
<comment type="caution">
    <text evidence="1">The sequence shown here is derived from an EMBL/GenBank/DDBJ whole genome shotgun (WGS) entry which is preliminary data.</text>
</comment>
<protein>
    <submittedName>
        <fullName evidence="1">DNA-binding PadR family transcriptional regulator</fullName>
    </submittedName>
</protein>
<sequence length="348" mass="40450">MPKQREWTERDVQMLREMYRLREMTKEQLLRRYFSGGKEGYGSKRLHVLKQEGLVISEVHGARKNGRMLRTAYYRLTEQGLRFLRERGVIEDCGDRARDLKWSTKQRELMLDMNELHLSMPDIAFSDSRAIKRKYSMNRGDRVVGGFNVGEGDYLVYLLTANAQEDTLIKIIEEIRKPKPIQGHLVYAKSSAVKRHFERLCEQQKLVTGGVPMHVLSLDALGVGITRHYILLNGYSHLQELLADHGKLSRVKDRSKYGFWYGMRPLTSIEAAAAPYVIELLTGNILMLKRCLSAYNRDRSEREGRRILLICWDTEIELYRQELIMHTHIDLLGIPRSAVESHFKRLGG</sequence>
<dbReference type="GO" id="GO:0003677">
    <property type="term" value="F:DNA binding"/>
    <property type="evidence" value="ECO:0007669"/>
    <property type="project" value="UniProtKB-KW"/>
</dbReference>
<dbReference type="Proteomes" id="UP001185028">
    <property type="component" value="Unassembled WGS sequence"/>
</dbReference>
<evidence type="ECO:0000313" key="2">
    <source>
        <dbReference type="Proteomes" id="UP001185028"/>
    </source>
</evidence>